<gene>
    <name evidence="2" type="ordered locus">AMIS_21370</name>
</gene>
<dbReference type="PATRIC" id="fig|512565.3.peg.2135"/>
<dbReference type="HOGENOM" id="CLU_1648508_0_0_11"/>
<sequence>MKRTAIARRTPLRSGTPLARTSSLAPKHTRQTAKPKRQPPGVPARVRAALKQRSCGVCEIQAPGCDGRAVDPSHRITTGMGGRHGAAAARHHVLSNLLHACRGCHSGALHAMPAAAYWRGWMLHSHEDPTSVPVLYRGVWSLLTDAGDVTPTNQTTAEEA</sequence>
<protein>
    <recommendedName>
        <fullName evidence="4">HNH endonuclease</fullName>
    </recommendedName>
</protein>
<dbReference type="EMBL" id="AP012319">
    <property type="protein sequence ID" value="BAL87357.1"/>
    <property type="molecule type" value="Genomic_DNA"/>
</dbReference>
<evidence type="ECO:0000313" key="2">
    <source>
        <dbReference type="EMBL" id="BAL87357.1"/>
    </source>
</evidence>
<dbReference type="OrthoDB" id="5124189at2"/>
<reference evidence="2 3" key="1">
    <citation type="submission" date="2012-02" db="EMBL/GenBank/DDBJ databases">
        <title>Complete genome sequence of Actinoplanes missouriensis 431 (= NBRC 102363).</title>
        <authorList>
            <person name="Ohnishi Y."/>
            <person name="Ishikawa J."/>
            <person name="Sekine M."/>
            <person name="Hosoyama A."/>
            <person name="Harada T."/>
            <person name="Narita H."/>
            <person name="Hata T."/>
            <person name="Konno Y."/>
            <person name="Tutikane K."/>
            <person name="Fujita N."/>
            <person name="Horinouchi S."/>
            <person name="Hayakawa M."/>
        </authorList>
    </citation>
    <scope>NUCLEOTIDE SEQUENCE [LARGE SCALE GENOMIC DNA]</scope>
    <source>
        <strain evidence="3">ATCC 14538 / DSM 43046 / CBS 188.64 / JCM 3121 / NBRC 102363 / NCIMB 12654 / NRRL B-3342 / UNCC 431</strain>
    </source>
</reference>
<dbReference type="KEGG" id="ams:AMIS_21370"/>
<dbReference type="AlphaFoldDB" id="I0H2X0"/>
<accession>I0H2X0</accession>
<dbReference type="RefSeq" id="WP_014442252.1">
    <property type="nucleotide sequence ID" value="NC_017093.1"/>
</dbReference>
<feature type="region of interest" description="Disordered" evidence="1">
    <location>
        <begin position="1"/>
        <end position="43"/>
    </location>
</feature>
<evidence type="ECO:0000313" key="3">
    <source>
        <dbReference type="Proteomes" id="UP000007882"/>
    </source>
</evidence>
<name>I0H2X0_ACTM4</name>
<proteinExistence type="predicted"/>
<evidence type="ECO:0000256" key="1">
    <source>
        <dbReference type="SAM" id="MobiDB-lite"/>
    </source>
</evidence>
<feature type="compositionally biased region" description="Basic residues" evidence="1">
    <location>
        <begin position="27"/>
        <end position="37"/>
    </location>
</feature>
<keyword evidence="3" id="KW-1185">Reference proteome</keyword>
<evidence type="ECO:0008006" key="4">
    <source>
        <dbReference type="Google" id="ProtNLM"/>
    </source>
</evidence>
<dbReference type="STRING" id="512565.AMIS_21370"/>
<organism evidence="2 3">
    <name type="scientific">Actinoplanes missouriensis (strain ATCC 14538 / DSM 43046 / CBS 188.64 / JCM 3121 / NBRC 102363 / NCIMB 12654 / NRRL B-3342 / UNCC 431)</name>
    <dbReference type="NCBI Taxonomy" id="512565"/>
    <lineage>
        <taxon>Bacteria</taxon>
        <taxon>Bacillati</taxon>
        <taxon>Actinomycetota</taxon>
        <taxon>Actinomycetes</taxon>
        <taxon>Micromonosporales</taxon>
        <taxon>Micromonosporaceae</taxon>
        <taxon>Actinoplanes</taxon>
    </lineage>
</organism>
<dbReference type="Proteomes" id="UP000007882">
    <property type="component" value="Chromosome"/>
</dbReference>